<feature type="repeat" description="PPR" evidence="2">
    <location>
        <begin position="148"/>
        <end position="182"/>
    </location>
</feature>
<name>A0A843UMS9_COLES</name>
<dbReference type="Pfam" id="PF13041">
    <property type="entry name" value="PPR_2"/>
    <property type="match status" value="1"/>
</dbReference>
<dbReference type="GO" id="GO:0003723">
    <property type="term" value="F:RNA binding"/>
    <property type="evidence" value="ECO:0007669"/>
    <property type="project" value="InterPro"/>
</dbReference>
<dbReference type="EMBL" id="NMUH01000786">
    <property type="protein sequence ID" value="MQL84795.1"/>
    <property type="molecule type" value="Genomic_DNA"/>
</dbReference>
<feature type="compositionally biased region" description="Low complexity" evidence="3">
    <location>
        <begin position="1"/>
        <end position="15"/>
    </location>
</feature>
<dbReference type="FunFam" id="1.25.40.10:FF:000348">
    <property type="entry name" value="Pentatricopeptide repeat-containing protein chloroplastic"/>
    <property type="match status" value="1"/>
</dbReference>
<dbReference type="PROSITE" id="PS51375">
    <property type="entry name" value="PPR"/>
    <property type="match status" value="2"/>
</dbReference>
<dbReference type="PANTHER" id="PTHR47926">
    <property type="entry name" value="PENTATRICOPEPTIDE REPEAT-CONTAINING PROTEIN"/>
    <property type="match status" value="1"/>
</dbReference>
<feature type="repeat" description="PPR" evidence="2">
    <location>
        <begin position="250"/>
        <end position="284"/>
    </location>
</feature>
<evidence type="ECO:0000313" key="5">
    <source>
        <dbReference type="Proteomes" id="UP000652761"/>
    </source>
</evidence>
<protein>
    <recommendedName>
        <fullName evidence="6">Pentatricopeptide repeat-containing protein</fullName>
    </recommendedName>
</protein>
<keyword evidence="1" id="KW-0677">Repeat</keyword>
<dbReference type="AlphaFoldDB" id="A0A843UMS9"/>
<proteinExistence type="predicted"/>
<dbReference type="SMR" id="A0A843UMS9"/>
<sequence>MAARAPFPAAASSPRTRGCASTPRPPPVATQMNTAEDAVLRSYVQTLTHSSRPPSKRAIITVLKASALFSTGALHTHVVKTGLGADRFVASALVRAYSEAGRLASAREVFGGVCEKDATLYTAMLIAHVDNGDIMGARAMFDEMPARDVVAWNALLSRYVHCGLPEDALQLLQQMQLCGFRPNEVTLVCALSACAQLSCLALGEWVHAYLNRAPDIRLTTTLINSLVNMYAKSGRLDAAYGLFLEEKPRTLASWNTMLSCFAAHGCSTSALALFSQMIKTAVVPDRISFLGVLTACAHAGAVGSALGCFDSMQRVYGFEPRPEHYGCLVDALSRRGHLQEAYELVKSMPSEPNACVWGALLAGCSHHHNFEIGLEAANVLVEMEPWEEGRYISLANMYAMRGRREDFIKVRQEMSNSIVQRTSGSSLIEVDGVVHEFVAGDRSHSRSNDIYLMIEHICSNLGG</sequence>
<dbReference type="Pfam" id="PF01535">
    <property type="entry name" value="PPR"/>
    <property type="match status" value="3"/>
</dbReference>
<evidence type="ECO:0000256" key="2">
    <source>
        <dbReference type="PROSITE-ProRule" id="PRU00708"/>
    </source>
</evidence>
<dbReference type="Gene3D" id="1.25.40.10">
    <property type="entry name" value="Tetratricopeptide repeat domain"/>
    <property type="match status" value="3"/>
</dbReference>
<dbReference type="InterPro" id="IPR046848">
    <property type="entry name" value="E_motif"/>
</dbReference>
<dbReference type="Proteomes" id="UP000652761">
    <property type="component" value="Unassembled WGS sequence"/>
</dbReference>
<gene>
    <name evidence="4" type="ORF">Taro_017289</name>
</gene>
<evidence type="ECO:0000313" key="4">
    <source>
        <dbReference type="EMBL" id="MQL84795.1"/>
    </source>
</evidence>
<dbReference type="InterPro" id="IPR002885">
    <property type="entry name" value="PPR_rpt"/>
</dbReference>
<evidence type="ECO:0000256" key="3">
    <source>
        <dbReference type="SAM" id="MobiDB-lite"/>
    </source>
</evidence>
<dbReference type="GO" id="GO:0009451">
    <property type="term" value="P:RNA modification"/>
    <property type="evidence" value="ECO:0007669"/>
    <property type="project" value="InterPro"/>
</dbReference>
<keyword evidence="5" id="KW-1185">Reference proteome</keyword>
<dbReference type="InterPro" id="IPR046960">
    <property type="entry name" value="PPR_At4g14850-like_plant"/>
</dbReference>
<dbReference type="FunFam" id="1.25.40.10:FF:000184">
    <property type="entry name" value="Pentatricopeptide repeat-containing protein, chloroplastic"/>
    <property type="match status" value="1"/>
</dbReference>
<feature type="region of interest" description="Disordered" evidence="3">
    <location>
        <begin position="1"/>
        <end position="30"/>
    </location>
</feature>
<evidence type="ECO:0008006" key="6">
    <source>
        <dbReference type="Google" id="ProtNLM"/>
    </source>
</evidence>
<dbReference type="OrthoDB" id="185373at2759"/>
<dbReference type="Pfam" id="PF20431">
    <property type="entry name" value="E_motif"/>
    <property type="match status" value="1"/>
</dbReference>
<evidence type="ECO:0000256" key="1">
    <source>
        <dbReference type="ARBA" id="ARBA00022737"/>
    </source>
</evidence>
<organism evidence="4 5">
    <name type="scientific">Colocasia esculenta</name>
    <name type="common">Wild taro</name>
    <name type="synonym">Arum esculentum</name>
    <dbReference type="NCBI Taxonomy" id="4460"/>
    <lineage>
        <taxon>Eukaryota</taxon>
        <taxon>Viridiplantae</taxon>
        <taxon>Streptophyta</taxon>
        <taxon>Embryophyta</taxon>
        <taxon>Tracheophyta</taxon>
        <taxon>Spermatophyta</taxon>
        <taxon>Magnoliopsida</taxon>
        <taxon>Liliopsida</taxon>
        <taxon>Araceae</taxon>
        <taxon>Aroideae</taxon>
        <taxon>Colocasieae</taxon>
        <taxon>Colocasia</taxon>
    </lineage>
</organism>
<reference evidence="4" key="1">
    <citation type="submission" date="2017-07" db="EMBL/GenBank/DDBJ databases">
        <title>Taro Niue Genome Assembly and Annotation.</title>
        <authorList>
            <person name="Atibalentja N."/>
            <person name="Keating K."/>
            <person name="Fields C.J."/>
        </authorList>
    </citation>
    <scope>NUCLEOTIDE SEQUENCE</scope>
    <source>
        <strain evidence="4">Niue_2</strain>
        <tissue evidence="4">Leaf</tissue>
    </source>
</reference>
<dbReference type="InterPro" id="IPR011990">
    <property type="entry name" value="TPR-like_helical_dom_sf"/>
</dbReference>
<comment type="caution">
    <text evidence="4">The sequence shown here is derived from an EMBL/GenBank/DDBJ whole genome shotgun (WGS) entry which is preliminary data.</text>
</comment>
<accession>A0A843UMS9</accession>
<dbReference type="NCBIfam" id="TIGR00756">
    <property type="entry name" value="PPR"/>
    <property type="match status" value="3"/>
</dbReference>